<evidence type="ECO:0000313" key="2">
    <source>
        <dbReference type="Proteomes" id="UP000323337"/>
    </source>
</evidence>
<sequence>MMHSKITKPSVFITSTGRTGTQFLAKNISLMVKDAAAYHEPGSPWITRPKDFIREVRDFGFYNMTAGQFSPKHCMFKLSRKYIVGELDSEKAADYVLAMRKDFVDSLPKDIYVESSGHIYGILDIIDKVFENAKFIHIVRDPKKWVTSALNTFEYYLYGPFDEKLLKLSPTAMDFSDDNWAKQWKRMSKFEKYCWFYNKLNDHVINTMEGKNNFRVYRFEDIFDRKDTSALEDMLKFATDFGTEIYDYELKSNLLNKKVHSRSKGKFPTFKNWDNRMFGQLKRHCSRWMKRFDYQL</sequence>
<dbReference type="Gene3D" id="3.40.50.300">
    <property type="entry name" value="P-loop containing nucleotide triphosphate hydrolases"/>
    <property type="match status" value="1"/>
</dbReference>
<proteinExistence type="predicted"/>
<dbReference type="InterPro" id="IPR027417">
    <property type="entry name" value="P-loop_NTPase"/>
</dbReference>
<protein>
    <submittedName>
        <fullName evidence="1">Sulfotransferase</fullName>
    </submittedName>
</protein>
<dbReference type="Proteomes" id="UP000323337">
    <property type="component" value="Unassembled WGS sequence"/>
</dbReference>
<reference evidence="1 2" key="1">
    <citation type="submission" date="2019-08" db="EMBL/GenBank/DDBJ databases">
        <title>Genomic characterization of a novel candidate phylum (ARYD3) from a high temperature, high salinity tertiary oil reservoir in north central Oklahoma, USA.</title>
        <authorList>
            <person name="Youssef N.H."/>
            <person name="Yadav A."/>
            <person name="Elshahed M.S."/>
        </authorList>
    </citation>
    <scope>NUCLEOTIDE SEQUENCE [LARGE SCALE GENOMIC DNA]</scope>
    <source>
        <strain evidence="1">ARYD1</strain>
    </source>
</reference>
<name>A0A5D0MW97_FLESI</name>
<organism evidence="1 2">
    <name type="scientific">Flexistipes sinusarabici</name>
    <dbReference type="NCBI Taxonomy" id="2352"/>
    <lineage>
        <taxon>Bacteria</taxon>
        <taxon>Pseudomonadati</taxon>
        <taxon>Deferribacterota</taxon>
        <taxon>Deferribacteres</taxon>
        <taxon>Deferribacterales</taxon>
        <taxon>Flexistipitaceae</taxon>
        <taxon>Flexistipes</taxon>
    </lineage>
</organism>
<dbReference type="Pfam" id="PF13469">
    <property type="entry name" value="Sulfotransfer_3"/>
    <property type="match status" value="1"/>
</dbReference>
<dbReference type="AlphaFoldDB" id="A0A5D0MW97"/>
<evidence type="ECO:0000313" key="1">
    <source>
        <dbReference type="EMBL" id="TYB36447.1"/>
    </source>
</evidence>
<comment type="caution">
    <text evidence="1">The sequence shown here is derived from an EMBL/GenBank/DDBJ whole genome shotgun (WGS) entry which is preliminary data.</text>
</comment>
<dbReference type="EMBL" id="VSIV01000020">
    <property type="protein sequence ID" value="TYB36447.1"/>
    <property type="molecule type" value="Genomic_DNA"/>
</dbReference>
<dbReference type="SUPFAM" id="SSF52540">
    <property type="entry name" value="P-loop containing nucleoside triphosphate hydrolases"/>
    <property type="match status" value="1"/>
</dbReference>
<dbReference type="GO" id="GO:0016740">
    <property type="term" value="F:transferase activity"/>
    <property type="evidence" value="ECO:0007669"/>
    <property type="project" value="UniProtKB-KW"/>
</dbReference>
<dbReference type="RefSeq" id="WP_303699995.1">
    <property type="nucleotide sequence ID" value="NZ_VSIV01000020.1"/>
</dbReference>
<gene>
    <name evidence="1" type="ORF">FXF49_00700</name>
</gene>
<accession>A0A5D0MW97</accession>
<keyword evidence="1" id="KW-0808">Transferase</keyword>